<feature type="transmembrane region" description="Helical" evidence="8">
    <location>
        <begin position="739"/>
        <end position="761"/>
    </location>
</feature>
<evidence type="ECO:0000259" key="10">
    <source>
        <dbReference type="PROSITE" id="PS50929"/>
    </source>
</evidence>
<gene>
    <name evidence="11" type="ORF">NW762_013631</name>
</gene>
<dbReference type="EMBL" id="JAOQAZ010000043">
    <property type="protein sequence ID" value="KAJ4246280.1"/>
    <property type="molecule type" value="Genomic_DNA"/>
</dbReference>
<dbReference type="SUPFAM" id="SSF90123">
    <property type="entry name" value="ABC transporter transmembrane region"/>
    <property type="match status" value="2"/>
</dbReference>
<dbReference type="InterPro" id="IPR036640">
    <property type="entry name" value="ABC1_TM_sf"/>
</dbReference>
<dbReference type="OrthoDB" id="6500128at2759"/>
<dbReference type="InterPro" id="IPR017871">
    <property type="entry name" value="ABC_transporter-like_CS"/>
</dbReference>
<feature type="transmembrane region" description="Helical" evidence="8">
    <location>
        <begin position="666"/>
        <end position="687"/>
    </location>
</feature>
<dbReference type="GO" id="GO:0005524">
    <property type="term" value="F:ATP binding"/>
    <property type="evidence" value="ECO:0007669"/>
    <property type="project" value="UniProtKB-KW"/>
</dbReference>
<organism evidence="11 12">
    <name type="scientific">Fusarium torreyae</name>
    <dbReference type="NCBI Taxonomy" id="1237075"/>
    <lineage>
        <taxon>Eukaryota</taxon>
        <taxon>Fungi</taxon>
        <taxon>Dikarya</taxon>
        <taxon>Ascomycota</taxon>
        <taxon>Pezizomycotina</taxon>
        <taxon>Sordariomycetes</taxon>
        <taxon>Hypocreomycetidae</taxon>
        <taxon>Hypocreales</taxon>
        <taxon>Nectriaceae</taxon>
        <taxon>Fusarium</taxon>
    </lineage>
</organism>
<dbReference type="SMART" id="SM00382">
    <property type="entry name" value="AAA"/>
    <property type="match status" value="2"/>
</dbReference>
<keyword evidence="7 8" id="KW-0472">Membrane</keyword>
<feature type="transmembrane region" description="Helical" evidence="8">
    <location>
        <begin position="848"/>
        <end position="870"/>
    </location>
</feature>
<evidence type="ECO:0000256" key="2">
    <source>
        <dbReference type="ARBA" id="ARBA00007577"/>
    </source>
</evidence>
<proteinExistence type="inferred from homology"/>
<dbReference type="SUPFAM" id="SSF52540">
    <property type="entry name" value="P-loop containing nucleoside triphosphate hydrolases"/>
    <property type="match status" value="3"/>
</dbReference>
<dbReference type="GO" id="GO:0016887">
    <property type="term" value="F:ATP hydrolysis activity"/>
    <property type="evidence" value="ECO:0007669"/>
    <property type="project" value="InterPro"/>
</dbReference>
<dbReference type="InterPro" id="IPR003593">
    <property type="entry name" value="AAA+_ATPase"/>
</dbReference>
<evidence type="ECO:0000256" key="8">
    <source>
        <dbReference type="SAM" id="Phobius"/>
    </source>
</evidence>
<evidence type="ECO:0008006" key="13">
    <source>
        <dbReference type="Google" id="ProtNLM"/>
    </source>
</evidence>
<name>A0A9W8VA78_9HYPO</name>
<dbReference type="PROSITE" id="PS00211">
    <property type="entry name" value="ABC_TRANSPORTER_1"/>
    <property type="match status" value="2"/>
</dbReference>
<dbReference type="GO" id="GO:0016020">
    <property type="term" value="C:membrane"/>
    <property type="evidence" value="ECO:0007669"/>
    <property type="project" value="UniProtKB-SubCell"/>
</dbReference>
<dbReference type="Pfam" id="PF00005">
    <property type="entry name" value="ABC_tran"/>
    <property type="match status" value="3"/>
</dbReference>
<feature type="domain" description="ABC transmembrane type-1" evidence="10">
    <location>
        <begin position="622"/>
        <end position="911"/>
    </location>
</feature>
<comment type="subcellular location">
    <subcellularLocation>
        <location evidence="1">Membrane</location>
        <topology evidence="1">Multi-pass membrane protein</topology>
    </subcellularLocation>
</comment>
<dbReference type="PROSITE" id="PS50929">
    <property type="entry name" value="ABC_TM1F"/>
    <property type="match status" value="2"/>
</dbReference>
<keyword evidence="3 8" id="KW-0812">Transmembrane</keyword>
<dbReference type="CDD" id="cd18577">
    <property type="entry name" value="ABC_6TM_Pgp_ABCB1_D1_like"/>
    <property type="match status" value="1"/>
</dbReference>
<feature type="transmembrane region" description="Helical" evidence="8">
    <location>
        <begin position="36"/>
        <end position="56"/>
    </location>
</feature>
<dbReference type="InterPro" id="IPR027417">
    <property type="entry name" value="P-loop_NTPase"/>
</dbReference>
<feature type="domain" description="ABC transporter" evidence="9">
    <location>
        <begin position="259"/>
        <end position="547"/>
    </location>
</feature>
<dbReference type="PANTHER" id="PTHR43394:SF18">
    <property type="entry name" value="ABC TRANSPORTER B FAMILY MEMBER 11-LIKE"/>
    <property type="match status" value="1"/>
</dbReference>
<evidence type="ECO:0000256" key="1">
    <source>
        <dbReference type="ARBA" id="ARBA00004141"/>
    </source>
</evidence>
<dbReference type="Gene3D" id="3.40.50.300">
    <property type="entry name" value="P-loop containing nucleotide triphosphate hydrolases"/>
    <property type="match status" value="2"/>
</dbReference>
<dbReference type="InterPro" id="IPR003439">
    <property type="entry name" value="ABC_transporter-like_ATP-bd"/>
</dbReference>
<evidence type="ECO:0000313" key="12">
    <source>
        <dbReference type="Proteomes" id="UP001152049"/>
    </source>
</evidence>
<comment type="caution">
    <text evidence="11">The sequence shown here is derived from an EMBL/GenBank/DDBJ whole genome shotgun (WGS) entry which is preliminary data.</text>
</comment>
<dbReference type="GO" id="GO:0140359">
    <property type="term" value="F:ABC-type transporter activity"/>
    <property type="evidence" value="ECO:0007669"/>
    <property type="project" value="InterPro"/>
</dbReference>
<dbReference type="Gene3D" id="1.20.1560.10">
    <property type="entry name" value="ABC transporter type 1, transmembrane domain"/>
    <property type="match status" value="2"/>
</dbReference>
<keyword evidence="4" id="KW-0547">Nucleotide-binding</keyword>
<dbReference type="Pfam" id="PF00664">
    <property type="entry name" value="ABC_membrane"/>
    <property type="match status" value="2"/>
</dbReference>
<comment type="similarity">
    <text evidence="2">Belongs to the ABC transporter superfamily. ABCB family. Multidrug resistance exporter (TC 3.A.1.201) subfamily.</text>
</comment>
<keyword evidence="12" id="KW-1185">Reference proteome</keyword>
<feature type="transmembrane region" description="Helical" evidence="8">
    <location>
        <begin position="616"/>
        <end position="641"/>
    </location>
</feature>
<evidence type="ECO:0000256" key="6">
    <source>
        <dbReference type="ARBA" id="ARBA00022989"/>
    </source>
</evidence>
<accession>A0A9W8VA78</accession>
<sequence length="1188" mass="130570">MFILFGDFVGNFNSFANQRDDQALGEFEQDLERLCLYVFALFLARFGLGSIHKFAFRMTGIRLSAALRQQYLEHLFGQTIHVLDSMPSGHAVGTITVTSNTLQLGISEKLGNLIEYTSLIIAALIVAFTWDWELALVTSAGFVVIVLIVGTIFPLTVKGQARQAKSESQAATIANETFASIRMVMACGAQQQMIGKYRDFIEDAKKHARATSPLTSLQFGLTTIGKATLAACEFFSVIDAPLPERASLKSPEVSADQDIVFENVVFAYPSRPDIKILDQFDLRIEAGKVTAIVGPSGSGKSTIVNLVERWYSLSEQYAIPRATPQESNSNKKGQQDDDDRLELHDIQSQETRYPVNLQGSVKTCGHSLDDLDVKWWRSQIGLVQQEPFLFNDTVYANVARGLVGTPWEEETEVRKRQLVMEACKEAFAHEFIEKLPMAYDTTVGDRGMRLSGGQRQRIAIARSIVKKPCILILDEATSALDVHGERIVQTALNAAAKGRTTIVIAHRLSTIKHADRIVVLKKGKVVESGTHEDLLSTSGGVYAALVSAQTLTLGDSTQVRDDDCDDSDTAGVQDLACESTRINSSLGSHVAGNRESVTESRGFFRSFGQFFFESKAYWNIMAFSLITSAAAGTAQPLYAWLFSKSIDLFKYQENHSRLMNEVDFMAGMWTVFAASASIAYFLPFASLGRVASFIRAKYQTHYFESLVFQRATYFDQDEHSSGSLASRVRDDPAKLEEMMGVNIAQVCIAVGNVIAGIIMALAYSWKLALVSISALVPVCLFSGYIRFRNELLFEKMNDEVFAESSHFASEAIGAFRTVTSLNLEDSIITRFDKLCHGHVIAASKKARWVSIVLGFSDSATLGCQALVFYYGGRLLARGEIDVMAFFVCLMALMNAAEGFGQSLSFGPNAAMVTAASNRILDARESRFMEQNGQDDIPATGTGIKIELRDICLRYSSEDTLALDGLNMTIEKGQFAALVGASGCGKSSIISLLERFYEPEKGQILFNGRDISKMDIYTYRKHLALVAQEPTLFQGTIRDNILLGMDPSNVTEDHLHAACRDASVHDFIVSLPDGYSTSIGSNGVSLSGGQKQRISIARALIRNPQILLLDEATSALDSESEKVVQQAFERAATGRTMIAVAHRLATVQNADVIFVLGDGGRLLEKGSHSDLLKKRGVYYQMCLNQALDQ</sequence>
<keyword evidence="6 8" id="KW-1133">Transmembrane helix</keyword>
<evidence type="ECO:0000256" key="3">
    <source>
        <dbReference type="ARBA" id="ARBA00022692"/>
    </source>
</evidence>
<dbReference type="InterPro" id="IPR039421">
    <property type="entry name" value="Type_1_exporter"/>
</dbReference>
<dbReference type="PROSITE" id="PS50893">
    <property type="entry name" value="ABC_TRANSPORTER_2"/>
    <property type="match status" value="2"/>
</dbReference>
<dbReference type="CDD" id="cd18578">
    <property type="entry name" value="ABC_6TM_Pgp_ABCB1_D2_like"/>
    <property type="match status" value="1"/>
</dbReference>
<dbReference type="InterPro" id="IPR011527">
    <property type="entry name" value="ABC1_TM_dom"/>
</dbReference>
<evidence type="ECO:0000259" key="9">
    <source>
        <dbReference type="PROSITE" id="PS50893"/>
    </source>
</evidence>
<evidence type="ECO:0000313" key="11">
    <source>
        <dbReference type="EMBL" id="KAJ4246280.1"/>
    </source>
</evidence>
<protein>
    <recommendedName>
        <fullName evidence="13">ABC transporter</fullName>
    </recommendedName>
</protein>
<evidence type="ECO:0000256" key="7">
    <source>
        <dbReference type="ARBA" id="ARBA00023136"/>
    </source>
</evidence>
<evidence type="ECO:0000256" key="4">
    <source>
        <dbReference type="ARBA" id="ARBA00022741"/>
    </source>
</evidence>
<feature type="domain" description="ABC transmembrane type-1" evidence="10">
    <location>
        <begin position="1"/>
        <end position="224"/>
    </location>
</feature>
<evidence type="ECO:0000256" key="5">
    <source>
        <dbReference type="ARBA" id="ARBA00022840"/>
    </source>
</evidence>
<keyword evidence="5" id="KW-0067">ATP-binding</keyword>
<dbReference type="FunFam" id="3.40.50.300:FF:000913">
    <property type="entry name" value="ABC multidrug transporter SitT"/>
    <property type="match status" value="1"/>
</dbReference>
<dbReference type="AlphaFoldDB" id="A0A9W8VA78"/>
<feature type="domain" description="ABC transporter" evidence="9">
    <location>
        <begin position="945"/>
        <end position="1183"/>
    </location>
</feature>
<feature type="transmembrane region" description="Helical" evidence="8">
    <location>
        <begin position="767"/>
        <end position="787"/>
    </location>
</feature>
<dbReference type="PANTHER" id="PTHR43394">
    <property type="entry name" value="ATP-DEPENDENT PERMEASE MDL1, MITOCHONDRIAL"/>
    <property type="match status" value="1"/>
</dbReference>
<feature type="transmembrane region" description="Helical" evidence="8">
    <location>
        <begin position="136"/>
        <end position="157"/>
    </location>
</feature>
<dbReference type="Proteomes" id="UP001152049">
    <property type="component" value="Unassembled WGS sequence"/>
</dbReference>
<feature type="transmembrane region" description="Helical" evidence="8">
    <location>
        <begin position="113"/>
        <end position="130"/>
    </location>
</feature>
<reference evidence="11" key="1">
    <citation type="submission" date="2022-09" db="EMBL/GenBank/DDBJ databases">
        <title>Fusarium specimens isolated from Avocado Roots.</title>
        <authorList>
            <person name="Stajich J."/>
            <person name="Roper C."/>
            <person name="Heimlech-Rivalta G."/>
        </authorList>
    </citation>
    <scope>NUCLEOTIDE SEQUENCE</scope>
    <source>
        <strain evidence="11">CF00136</strain>
    </source>
</reference>